<dbReference type="Proteomes" id="UP000252147">
    <property type="component" value="Unassembled WGS sequence"/>
</dbReference>
<dbReference type="NCBIfam" id="TIGR02800">
    <property type="entry name" value="propeller_TolB"/>
    <property type="match status" value="1"/>
</dbReference>
<evidence type="ECO:0000256" key="1">
    <source>
        <dbReference type="ARBA" id="ARBA00004418"/>
    </source>
</evidence>
<comment type="subcellular location">
    <subcellularLocation>
        <location evidence="1">Periplasm</location>
    </subcellularLocation>
</comment>
<keyword evidence="2" id="KW-0732">Signal</keyword>
<sequence>MKKLFLLLIVVGNLYADLVLEITQGSEQPVRLALIEIGGPTYEGNEVIEIVRNDLLRTGEFDVLTSDQLLSIPASEEDVIQRDWLLLEVDAIIFMNIQQEQGALDVEYSFFDIGYKESVEKRKVLGLPDSVRQTSHYVSDGIYKFFYGIEGVSSTKLMYVAKNSDIYRLIVSDADGFNEQVLLKSNSSIISPAWSADAKDIAYVSFENNRAQVFTQNLESGERELVLSSNASVSSPAWSPDKKFLAFSTTKDGNSEIYLINLTNKELTRLTDNTAIDTEPAWSRDGKNLLFTSNRAGSPQIYQVNIRNKLKRRITTIGSYNARASYLNQDEIVFVHRGESDFNIAKMNLNTRSLDILTSTKFDESPCIAPNGNVVIYSTKDGNLSYLAGVNISSRVKFKLPALYGELKEPAWSPYLR</sequence>
<dbReference type="AlphaFoldDB" id="A0A368BPE5"/>
<evidence type="ECO:0000256" key="3">
    <source>
        <dbReference type="ARBA" id="ARBA00022764"/>
    </source>
</evidence>
<evidence type="ECO:0000256" key="2">
    <source>
        <dbReference type="ARBA" id="ARBA00022729"/>
    </source>
</evidence>
<dbReference type="Pfam" id="PF26550">
    <property type="entry name" value="Tricorn_2nd"/>
    <property type="match status" value="1"/>
</dbReference>
<evidence type="ECO:0000259" key="4">
    <source>
        <dbReference type="Pfam" id="PF04052"/>
    </source>
</evidence>
<organism evidence="5 6">
    <name type="scientific">SAR86 cluster bacterium</name>
    <dbReference type="NCBI Taxonomy" id="2030880"/>
    <lineage>
        <taxon>Bacteria</taxon>
        <taxon>Pseudomonadati</taxon>
        <taxon>Pseudomonadota</taxon>
        <taxon>Gammaproteobacteria</taxon>
        <taxon>SAR86 cluster</taxon>
    </lineage>
</organism>
<feature type="domain" description="TolB N-terminal" evidence="4">
    <location>
        <begin position="19"/>
        <end position="114"/>
    </location>
</feature>
<dbReference type="InterPro" id="IPR007195">
    <property type="entry name" value="TolB_N"/>
</dbReference>
<evidence type="ECO:0000313" key="6">
    <source>
        <dbReference type="Proteomes" id="UP000252147"/>
    </source>
</evidence>
<dbReference type="InterPro" id="IPR011042">
    <property type="entry name" value="6-blade_b-propeller_TolB-like"/>
</dbReference>
<comment type="caution">
    <text evidence="5">The sequence shown here is derived from an EMBL/GenBank/DDBJ whole genome shotgun (WGS) entry which is preliminary data.</text>
</comment>
<dbReference type="SUPFAM" id="SSF52964">
    <property type="entry name" value="TolB, N-terminal domain"/>
    <property type="match status" value="1"/>
</dbReference>
<dbReference type="EMBL" id="QOPD01000002">
    <property type="protein sequence ID" value="RCL38774.1"/>
    <property type="molecule type" value="Genomic_DNA"/>
</dbReference>
<accession>A0A368BPE5</accession>
<dbReference type="PANTHER" id="PTHR36842:SF1">
    <property type="entry name" value="PROTEIN TOLB"/>
    <property type="match status" value="1"/>
</dbReference>
<proteinExistence type="predicted"/>
<dbReference type="Gene3D" id="3.40.50.10070">
    <property type="entry name" value="TolB, N-terminal domain"/>
    <property type="match status" value="1"/>
</dbReference>
<protein>
    <submittedName>
        <fullName evidence="5">Tol-Pal system beta propeller repeat protein TolB</fullName>
    </submittedName>
</protein>
<dbReference type="InterPro" id="IPR014167">
    <property type="entry name" value="Tol-Pal_TolB"/>
</dbReference>
<reference evidence="5 6" key="1">
    <citation type="journal article" date="2018" name="Microbiome">
        <title>Fine metagenomic profile of the Mediterranean stratified and mixed water columns revealed by assembly and recruitment.</title>
        <authorList>
            <person name="Haro-Moreno J.M."/>
            <person name="Lopez-Perez M."/>
            <person name="De La Torre J.R."/>
            <person name="Picazo A."/>
            <person name="Camacho A."/>
            <person name="Rodriguez-Valera F."/>
        </authorList>
    </citation>
    <scope>NUCLEOTIDE SEQUENCE [LARGE SCALE GENOMIC DNA]</scope>
    <source>
        <strain evidence="5">MED-G83</strain>
    </source>
</reference>
<dbReference type="PANTHER" id="PTHR36842">
    <property type="entry name" value="PROTEIN TOLB HOMOLOG"/>
    <property type="match status" value="1"/>
</dbReference>
<dbReference type="Pfam" id="PF04052">
    <property type="entry name" value="TolB_N"/>
    <property type="match status" value="1"/>
</dbReference>
<dbReference type="Gene3D" id="2.120.10.30">
    <property type="entry name" value="TolB, C-terminal domain"/>
    <property type="match status" value="1"/>
</dbReference>
<gene>
    <name evidence="5" type="primary">tolB</name>
    <name evidence="5" type="ORF">DBW97_01815</name>
</gene>
<evidence type="ECO:0000313" key="5">
    <source>
        <dbReference type="EMBL" id="RCL38774.1"/>
    </source>
</evidence>
<dbReference type="GO" id="GO:0017038">
    <property type="term" value="P:protein import"/>
    <property type="evidence" value="ECO:0007669"/>
    <property type="project" value="InterPro"/>
</dbReference>
<keyword evidence="3" id="KW-0574">Periplasm</keyword>
<dbReference type="GO" id="GO:0042597">
    <property type="term" value="C:periplasmic space"/>
    <property type="evidence" value="ECO:0007669"/>
    <property type="project" value="UniProtKB-SubCell"/>
</dbReference>
<name>A0A368BPE5_9GAMM</name>
<dbReference type="SUPFAM" id="SSF69304">
    <property type="entry name" value="Tricorn protease N-terminal domain"/>
    <property type="match status" value="1"/>
</dbReference>